<dbReference type="SUPFAM" id="SSF57756">
    <property type="entry name" value="Retrovirus zinc finger-like domains"/>
    <property type="match status" value="1"/>
</dbReference>
<protein>
    <submittedName>
        <fullName evidence="4">Ribonuclease H-like domain-containing protein</fullName>
    </submittedName>
</protein>
<feature type="domain" description="CCHC-type" evidence="3">
    <location>
        <begin position="348"/>
        <end position="362"/>
    </location>
</feature>
<feature type="region of interest" description="Disordered" evidence="2">
    <location>
        <begin position="635"/>
        <end position="659"/>
    </location>
</feature>
<reference evidence="4" key="1">
    <citation type="journal article" date="2022" name="Int. J. Mol. Sci.">
        <title>Draft Genome of Tanacetum Coccineum: Genomic Comparison of Closely Related Tanacetum-Family Plants.</title>
        <authorList>
            <person name="Yamashiro T."/>
            <person name="Shiraishi A."/>
            <person name="Nakayama K."/>
            <person name="Satake H."/>
        </authorList>
    </citation>
    <scope>NUCLEOTIDE SEQUENCE</scope>
</reference>
<evidence type="ECO:0000256" key="2">
    <source>
        <dbReference type="SAM" id="MobiDB-lite"/>
    </source>
</evidence>
<evidence type="ECO:0000256" key="1">
    <source>
        <dbReference type="PROSITE-ProRule" id="PRU00047"/>
    </source>
</evidence>
<comment type="caution">
    <text evidence="4">The sequence shown here is derived from an EMBL/GenBank/DDBJ whole genome shotgun (WGS) entry which is preliminary data.</text>
</comment>
<dbReference type="Pfam" id="PF25597">
    <property type="entry name" value="SH3_retrovirus"/>
    <property type="match status" value="1"/>
</dbReference>
<evidence type="ECO:0000313" key="4">
    <source>
        <dbReference type="EMBL" id="GJT10728.1"/>
    </source>
</evidence>
<feature type="region of interest" description="Disordered" evidence="2">
    <location>
        <begin position="1"/>
        <end position="21"/>
    </location>
</feature>
<keyword evidence="1" id="KW-0863">Zinc-finger</keyword>
<feature type="compositionally biased region" description="Polar residues" evidence="2">
    <location>
        <begin position="973"/>
        <end position="985"/>
    </location>
</feature>
<evidence type="ECO:0000259" key="3">
    <source>
        <dbReference type="PROSITE" id="PS50158"/>
    </source>
</evidence>
<dbReference type="InterPro" id="IPR057670">
    <property type="entry name" value="SH3_retrovirus"/>
</dbReference>
<reference evidence="4" key="2">
    <citation type="submission" date="2022-01" db="EMBL/GenBank/DDBJ databases">
        <authorList>
            <person name="Yamashiro T."/>
            <person name="Shiraishi A."/>
            <person name="Satake H."/>
            <person name="Nakayama K."/>
        </authorList>
    </citation>
    <scope>NUCLEOTIDE SEQUENCE</scope>
</reference>
<name>A0ABQ5BB60_9ASTR</name>
<evidence type="ECO:0000313" key="5">
    <source>
        <dbReference type="Proteomes" id="UP001151760"/>
    </source>
</evidence>
<dbReference type="InterPro" id="IPR036875">
    <property type="entry name" value="Znf_CCHC_sf"/>
</dbReference>
<keyword evidence="5" id="KW-1185">Reference proteome</keyword>
<feature type="compositionally biased region" description="Basic and acidic residues" evidence="2">
    <location>
        <begin position="992"/>
        <end position="1002"/>
    </location>
</feature>
<gene>
    <name evidence="4" type="ORF">Tco_0857770</name>
</gene>
<feature type="region of interest" description="Disordered" evidence="2">
    <location>
        <begin position="973"/>
        <end position="1023"/>
    </location>
</feature>
<feature type="compositionally biased region" description="Polar residues" evidence="2">
    <location>
        <begin position="641"/>
        <end position="659"/>
    </location>
</feature>
<dbReference type="SMART" id="SM00343">
    <property type="entry name" value="ZnF_C2HC"/>
    <property type="match status" value="2"/>
</dbReference>
<keyword evidence="1" id="KW-0479">Metal-binding</keyword>
<sequence length="1187" mass="134709">MSMIVDENSESDSDTEEPPFENITFNTDHKIKTSLEELPSDLELKPLPDNLEYVFLEEPSFLPAIISSQLSKKNKNKLISVLKRHKQVVAWKTTNIPGICPSFHKQKIQLLDDKKPVVKKQRRLNLNMQKIIENGNASIVTKTVDGKETVIPPTSVEEKAKRRAKLKARSTLLMALPNEHQLKFNSYKDAKTLISKVIEQTYERLQKLISQLEMHGEVIPQEDINQKFLRSLSQEWTMHTIVKGTSSSTINSHNVAFLSFSSTNSATRAVNTAHGVNTASTQGVADSSTIVENLNLQQIHSDDLEEMDLRWNIAMLTMKARRLLKNTRRKLDMVNKERIRFDKSKVECFNCHKRGHFAKECRAPRNQDSRNREPTKRIVPSDQAEEGLTNFALMAYSSIISSSSTNYEVSNESNYCSSCLECVKDLKEQNEQLVKDLRTSRISVVSYKTGLESVEARLLVFMKNESVYEEDIKLLKCEIYLRDLDIIELKRKLELATKEKDKVQLIVQKFENSSKSLSKLLDSQIIDKNKTGLGYNVVLPPYIRNFMPSKPDLVYPSLGDFVDVNESVSESIVENPTVETNEPKTARTENGAPIIEDWVSKSKEDDVPKVKIVEIFNKPSFAKINFVKSTEQVKSPRKTSVDINRQHTPSPRGNKRNWNQHMSQRLGSDFEMINKACYVCGSFDHLKNDCNNRRPFNKITAANNINFTKKVNIVEGTRVNTARPKAVLSAVKGNHGNAVKASACYVWRPKLKVLDHVYRNNGASMSFKRFDYIDAQGKSKSVMETDPILQIMNKFMEDLLPLEVIPKGGKLLGKNCVLFIDESHVLLKVPRKDNIYSVDLKNIIPQGGLTCLLAKATPDEYNLWHRRLRRRKHALSFMRPFGYPITILNTIDHLGKFDGKVDEGFFVGYSTNSKAFRVFNSRTRIIEENLHVQFSENIPNIARSGPNWLFDIDALTNSMNYKSLVVGNQSNGNADLPFTSSSKDSPNARFKPSGEEEKKDAEDPGNEGGNPTKEGERVNQEKDVSVNSINTINTASPTVNAASIKDTTFDENIVYRCADDPNIPNLEEISIFSDAKNDGVEANMTNLDIDILVSAIPTTRIHKDHLVEQIIGDIHSAPQTRRMTKSVTEHAMFSLVQPRTNHKDFQNCLFAYFLSQEEPKKIVQALKDPSWIEAMQEELLQFKLQEV</sequence>
<feature type="compositionally biased region" description="Basic and acidic residues" evidence="2">
    <location>
        <begin position="1013"/>
        <end position="1023"/>
    </location>
</feature>
<dbReference type="Proteomes" id="UP001151760">
    <property type="component" value="Unassembled WGS sequence"/>
</dbReference>
<dbReference type="InterPro" id="IPR001878">
    <property type="entry name" value="Znf_CCHC"/>
</dbReference>
<dbReference type="Gene3D" id="4.10.60.10">
    <property type="entry name" value="Zinc finger, CCHC-type"/>
    <property type="match status" value="1"/>
</dbReference>
<proteinExistence type="predicted"/>
<dbReference type="EMBL" id="BQNB010013010">
    <property type="protein sequence ID" value="GJT10728.1"/>
    <property type="molecule type" value="Genomic_DNA"/>
</dbReference>
<dbReference type="Pfam" id="PF00098">
    <property type="entry name" value="zf-CCHC"/>
    <property type="match status" value="1"/>
</dbReference>
<keyword evidence="1" id="KW-0862">Zinc</keyword>
<feature type="compositionally biased region" description="Acidic residues" evidence="2">
    <location>
        <begin position="7"/>
        <end position="19"/>
    </location>
</feature>
<dbReference type="PROSITE" id="PS50158">
    <property type="entry name" value="ZF_CCHC"/>
    <property type="match status" value="1"/>
</dbReference>
<organism evidence="4 5">
    <name type="scientific">Tanacetum coccineum</name>
    <dbReference type="NCBI Taxonomy" id="301880"/>
    <lineage>
        <taxon>Eukaryota</taxon>
        <taxon>Viridiplantae</taxon>
        <taxon>Streptophyta</taxon>
        <taxon>Embryophyta</taxon>
        <taxon>Tracheophyta</taxon>
        <taxon>Spermatophyta</taxon>
        <taxon>Magnoliopsida</taxon>
        <taxon>eudicotyledons</taxon>
        <taxon>Gunneridae</taxon>
        <taxon>Pentapetalae</taxon>
        <taxon>asterids</taxon>
        <taxon>campanulids</taxon>
        <taxon>Asterales</taxon>
        <taxon>Asteraceae</taxon>
        <taxon>Asteroideae</taxon>
        <taxon>Anthemideae</taxon>
        <taxon>Anthemidinae</taxon>
        <taxon>Tanacetum</taxon>
    </lineage>
</organism>
<accession>A0ABQ5BB60</accession>